<dbReference type="Proteomes" id="UP000318102">
    <property type="component" value="Unassembled WGS sequence"/>
</dbReference>
<gene>
    <name evidence="1" type="ORF">FPZ44_24895</name>
</gene>
<name>A0A559ID98_9BACL</name>
<evidence type="ECO:0000313" key="1">
    <source>
        <dbReference type="EMBL" id="TVX85596.1"/>
    </source>
</evidence>
<accession>A0A559ID98</accession>
<reference evidence="1 2" key="1">
    <citation type="submission" date="2019-07" db="EMBL/GenBank/DDBJ databases">
        <authorList>
            <person name="Kim J."/>
        </authorList>
    </citation>
    <scope>NUCLEOTIDE SEQUENCE [LARGE SCALE GENOMIC DNA]</scope>
    <source>
        <strain evidence="1 2">N4</strain>
    </source>
</reference>
<evidence type="ECO:0000313" key="2">
    <source>
        <dbReference type="Proteomes" id="UP000318102"/>
    </source>
</evidence>
<dbReference type="AlphaFoldDB" id="A0A559ID98"/>
<protein>
    <submittedName>
        <fullName evidence="1">Uncharacterized protein</fullName>
    </submittedName>
</protein>
<proteinExistence type="predicted"/>
<comment type="caution">
    <text evidence="1">The sequence shown here is derived from an EMBL/GenBank/DDBJ whole genome shotgun (WGS) entry which is preliminary data.</text>
</comment>
<organism evidence="1 2">
    <name type="scientific">Paenibacillus agilis</name>
    <dbReference type="NCBI Taxonomy" id="3020863"/>
    <lineage>
        <taxon>Bacteria</taxon>
        <taxon>Bacillati</taxon>
        <taxon>Bacillota</taxon>
        <taxon>Bacilli</taxon>
        <taxon>Bacillales</taxon>
        <taxon>Paenibacillaceae</taxon>
        <taxon>Paenibacillus</taxon>
    </lineage>
</organism>
<sequence length="110" mass="12665">MAGLILISMGLVLVYVIFSWYKKRFISEHIDAMSIVLAKKILEKYKPDSYLNLKEIQHLKDAVQSASNIFGHNERLVELIAALETNKSFNEDQVLCFLSYISVDNLQRDN</sequence>
<keyword evidence="2" id="KW-1185">Reference proteome</keyword>
<dbReference type="RefSeq" id="WP_144995119.1">
    <property type="nucleotide sequence ID" value="NZ_VNJK01000007.1"/>
</dbReference>
<dbReference type="EMBL" id="VNJK01000007">
    <property type="protein sequence ID" value="TVX85596.1"/>
    <property type="molecule type" value="Genomic_DNA"/>
</dbReference>